<feature type="coiled-coil region" evidence="1">
    <location>
        <begin position="66"/>
        <end position="100"/>
    </location>
</feature>
<dbReference type="OMA" id="AMEANDQ"/>
<name>A4S741_OSTLU</name>
<dbReference type="AlphaFoldDB" id="A4S741"/>
<proteinExistence type="predicted"/>
<dbReference type="GeneID" id="5005536"/>
<evidence type="ECO:0000313" key="3">
    <source>
        <dbReference type="EMBL" id="ABO99500.1"/>
    </source>
</evidence>
<keyword evidence="1" id="KW-0175">Coiled coil</keyword>
<organism evidence="3 4">
    <name type="scientific">Ostreococcus lucimarinus (strain CCE9901)</name>
    <dbReference type="NCBI Taxonomy" id="436017"/>
    <lineage>
        <taxon>Eukaryota</taxon>
        <taxon>Viridiplantae</taxon>
        <taxon>Chlorophyta</taxon>
        <taxon>Mamiellophyceae</taxon>
        <taxon>Mamiellales</taxon>
        <taxon>Bathycoccaceae</taxon>
        <taxon>Ostreococcus</taxon>
    </lineage>
</organism>
<dbReference type="HOGENOM" id="CLU_1996451_0_0_1"/>
<dbReference type="KEGG" id="olu:OSTLU_27343"/>
<keyword evidence="4" id="KW-1185">Reference proteome</keyword>
<dbReference type="Gramene" id="ABO99500">
    <property type="protein sequence ID" value="ABO99500"/>
    <property type="gene ID" value="OSTLU_27343"/>
</dbReference>
<dbReference type="RefSeq" id="XP_001421207.1">
    <property type="nucleotide sequence ID" value="XM_001421170.1"/>
</dbReference>
<evidence type="ECO:0000256" key="1">
    <source>
        <dbReference type="SAM" id="Coils"/>
    </source>
</evidence>
<dbReference type="EMBL" id="CP000594">
    <property type="protein sequence ID" value="ABO99500.1"/>
    <property type="molecule type" value="Genomic_DNA"/>
</dbReference>
<gene>
    <name evidence="3" type="ORF">OSTLU_27343</name>
</gene>
<evidence type="ECO:0000313" key="4">
    <source>
        <dbReference type="Proteomes" id="UP000001568"/>
    </source>
</evidence>
<protein>
    <submittedName>
        <fullName evidence="3">Uncharacterized protein</fullName>
    </submittedName>
</protein>
<dbReference type="Proteomes" id="UP000001568">
    <property type="component" value="Chromosome 14"/>
</dbReference>
<evidence type="ECO:0000256" key="2">
    <source>
        <dbReference type="SAM" id="MobiDB-lite"/>
    </source>
</evidence>
<feature type="region of interest" description="Disordered" evidence="2">
    <location>
        <begin position="100"/>
        <end position="125"/>
    </location>
</feature>
<sequence>MSWTWDSFAKGAADAAETTRLVAIKGAKQAEIMYKERNITSTTQQFGVDCFAAMEANDQARAASLFAAAKREVDAYRADIAQLNREIDGVNVEIENVGREDAASAAPPVVRATPPNARGASLQDL</sequence>
<accession>A4S741</accession>
<dbReference type="OrthoDB" id="498430at2759"/>
<reference evidence="3 4" key="1">
    <citation type="journal article" date="2007" name="Proc. Natl. Acad. Sci. U.S.A.">
        <title>The tiny eukaryote Ostreococcus provides genomic insights into the paradox of plankton speciation.</title>
        <authorList>
            <person name="Palenik B."/>
            <person name="Grimwood J."/>
            <person name="Aerts A."/>
            <person name="Rouze P."/>
            <person name="Salamov A."/>
            <person name="Putnam N."/>
            <person name="Dupont C."/>
            <person name="Jorgensen R."/>
            <person name="Derelle E."/>
            <person name="Rombauts S."/>
            <person name="Zhou K."/>
            <person name="Otillar R."/>
            <person name="Merchant S.S."/>
            <person name="Podell S."/>
            <person name="Gaasterland T."/>
            <person name="Napoli C."/>
            <person name="Gendler K."/>
            <person name="Manuell A."/>
            <person name="Tai V."/>
            <person name="Vallon O."/>
            <person name="Piganeau G."/>
            <person name="Jancek S."/>
            <person name="Heijde M."/>
            <person name="Jabbari K."/>
            <person name="Bowler C."/>
            <person name="Lohr M."/>
            <person name="Robbens S."/>
            <person name="Werner G."/>
            <person name="Dubchak I."/>
            <person name="Pazour G.J."/>
            <person name="Ren Q."/>
            <person name="Paulsen I."/>
            <person name="Delwiche C."/>
            <person name="Schmutz J."/>
            <person name="Rokhsar D."/>
            <person name="Van de Peer Y."/>
            <person name="Moreau H."/>
            <person name="Grigoriev I.V."/>
        </authorList>
    </citation>
    <scope>NUCLEOTIDE SEQUENCE [LARGE SCALE GENOMIC DNA]</scope>
    <source>
        <strain evidence="3 4">CCE9901</strain>
    </source>
</reference>